<feature type="transmembrane region" description="Helical" evidence="5">
    <location>
        <begin position="253"/>
        <end position="270"/>
    </location>
</feature>
<organism evidence="6 7">
    <name type="scientific">Symbiodinium necroappetens</name>
    <dbReference type="NCBI Taxonomy" id="1628268"/>
    <lineage>
        <taxon>Eukaryota</taxon>
        <taxon>Sar</taxon>
        <taxon>Alveolata</taxon>
        <taxon>Dinophyceae</taxon>
        <taxon>Suessiales</taxon>
        <taxon>Symbiodiniaceae</taxon>
        <taxon>Symbiodinium</taxon>
    </lineage>
</organism>
<dbReference type="FunFam" id="3.80.10.10:FF:001164">
    <property type="entry name" value="GH01279p"/>
    <property type="match status" value="1"/>
</dbReference>
<protein>
    <submittedName>
        <fullName evidence="6">Lrrc15 protein</fullName>
    </submittedName>
</protein>
<proteinExistence type="predicted"/>
<gene>
    <name evidence="6" type="primary">Lrrc15</name>
    <name evidence="6" type="ORF">SNEC2469_LOCUS14776</name>
</gene>
<sequence length="829" mass="91789">MCCQYVARFGPGVKGAVPSWFLQFLVIKAVPEEQTWAQALSLSVPYGVLCFVFGHDLLRCRRCRAREHKRLKLSQVLFERHFGIHGTHYLVKVAVLQLATILLQAFGKLSLLAGIVTFAMQQQVLMLPGLKLAFWLFWGLLSWNAMYPTILFLFPDATWARYGAACMDVALDLGYTVSYMLLVVLGISELDTETSVKGNFGQVAELGFSTSISPAFAFPSDILKFLAVYMTVAHICCCVFCASFSGKGFARRCLILVYSPALLLLLALFLTSSDFYPGHSGDFRCFPCRCSQDPAQLQSVTSARWNVTVGPTPELSCTLHADGCISSTSYPMRYPNNDFCRIQVHEGGWHIHVQDFETEGYYDKLTFNSLEFSGFGTWEGPRGMVPRGTIEWRSAAWLLRRGKDSSGRSKGWRICLRPPVRLESCSLAAVLRQAEVVVTGFDLIAEGAFDPLGCHVRRLSLTNGTLSTLPFGRFRRLACLRALDLGKGLLATLEQGAFEGLADLRLLSLSQNKIKHLSDEHLRPLANLEELYLCGKSDEEHRPLFQGNELASLPSFSHNPHLEVLDASECRLTGLESNAVAHLRNLKVLDLGSNKLRRISSTALSGLGSLQNLTLGSNRLASLPERLFHGLDSLRTLELYNNQLASLSKRLFHGLGSLQTLDLDHNDLASLPVDLFHGLDTLQTLDLHSNWLASLPLGLFRGLDSLQRLYLDGNQLASLPLGLFRGLDSLETLHLDGNELASLPVGLFQGLDSLQMLELQHNELASLPVDLFHGLDSLQTLDLAGNQLASLPLGLFRGLDSLQNLWLDDNSKLSWSVRRCVEAALSCEN</sequence>
<keyword evidence="5" id="KW-1133">Transmembrane helix</keyword>
<keyword evidence="3" id="KW-0677">Repeat</keyword>
<dbReference type="PANTHER" id="PTHR24366:SF96">
    <property type="entry name" value="LEUCINE RICH REPEAT CONTAINING 53"/>
    <property type="match status" value="1"/>
</dbReference>
<dbReference type="SUPFAM" id="SSF52058">
    <property type="entry name" value="L domain-like"/>
    <property type="match status" value="1"/>
</dbReference>
<feature type="transmembrane region" description="Helical" evidence="5">
    <location>
        <begin position="36"/>
        <end position="58"/>
    </location>
</feature>
<keyword evidence="1" id="KW-0433">Leucine-rich repeat</keyword>
<feature type="transmembrane region" description="Helical" evidence="5">
    <location>
        <begin position="226"/>
        <end position="246"/>
    </location>
</feature>
<name>A0A812T3C7_9DINO</name>
<dbReference type="SMART" id="SM00369">
    <property type="entry name" value="LRR_TYP"/>
    <property type="match status" value="12"/>
</dbReference>
<dbReference type="FunFam" id="3.80.10.10:FF:000770">
    <property type="entry name" value="Uncharacterized protein"/>
    <property type="match status" value="1"/>
</dbReference>
<accession>A0A812T3C7</accession>
<feature type="transmembrane region" description="Helical" evidence="5">
    <location>
        <begin position="132"/>
        <end position="154"/>
    </location>
</feature>
<dbReference type="SMART" id="SM00365">
    <property type="entry name" value="LRR_SD22"/>
    <property type="match status" value="6"/>
</dbReference>
<dbReference type="SMART" id="SM00364">
    <property type="entry name" value="LRR_BAC"/>
    <property type="match status" value="8"/>
</dbReference>
<dbReference type="Gene3D" id="3.80.10.10">
    <property type="entry name" value="Ribonuclease Inhibitor"/>
    <property type="match status" value="3"/>
</dbReference>
<dbReference type="PANTHER" id="PTHR24366">
    <property type="entry name" value="IG(IMMUNOGLOBULIN) AND LRR(LEUCINE RICH REPEAT) DOMAINS"/>
    <property type="match status" value="1"/>
</dbReference>
<dbReference type="AlphaFoldDB" id="A0A812T3C7"/>
<keyword evidence="5" id="KW-0472">Membrane</keyword>
<evidence type="ECO:0000256" key="4">
    <source>
        <dbReference type="ARBA" id="ARBA00023180"/>
    </source>
</evidence>
<evidence type="ECO:0000256" key="2">
    <source>
        <dbReference type="ARBA" id="ARBA00022729"/>
    </source>
</evidence>
<dbReference type="InterPro" id="IPR003591">
    <property type="entry name" value="Leu-rich_rpt_typical-subtyp"/>
</dbReference>
<evidence type="ECO:0000256" key="3">
    <source>
        <dbReference type="ARBA" id="ARBA00022737"/>
    </source>
</evidence>
<dbReference type="OrthoDB" id="7451790at2759"/>
<dbReference type="EMBL" id="CAJNJA010023808">
    <property type="protein sequence ID" value="CAE7516806.1"/>
    <property type="molecule type" value="Genomic_DNA"/>
</dbReference>
<dbReference type="Pfam" id="PF00560">
    <property type="entry name" value="LRR_1"/>
    <property type="match status" value="1"/>
</dbReference>
<keyword evidence="2" id="KW-0732">Signal</keyword>
<feature type="non-terminal residue" evidence="6">
    <location>
        <position position="829"/>
    </location>
</feature>
<evidence type="ECO:0000313" key="6">
    <source>
        <dbReference type="EMBL" id="CAE7516806.1"/>
    </source>
</evidence>
<dbReference type="InterPro" id="IPR001611">
    <property type="entry name" value="Leu-rich_rpt"/>
</dbReference>
<dbReference type="Proteomes" id="UP000601435">
    <property type="component" value="Unassembled WGS sequence"/>
</dbReference>
<comment type="caution">
    <text evidence="6">The sequence shown here is derived from an EMBL/GenBank/DDBJ whole genome shotgun (WGS) entry which is preliminary data.</text>
</comment>
<keyword evidence="5" id="KW-0812">Transmembrane</keyword>
<dbReference type="InterPro" id="IPR032675">
    <property type="entry name" value="LRR_dom_sf"/>
</dbReference>
<keyword evidence="7" id="KW-1185">Reference proteome</keyword>
<dbReference type="Pfam" id="PF13855">
    <property type="entry name" value="LRR_8"/>
    <property type="match status" value="3"/>
</dbReference>
<keyword evidence="4" id="KW-0325">Glycoprotein</keyword>
<reference evidence="6" key="1">
    <citation type="submission" date="2021-02" db="EMBL/GenBank/DDBJ databases">
        <authorList>
            <person name="Dougan E. K."/>
            <person name="Rhodes N."/>
            <person name="Thang M."/>
            <person name="Chan C."/>
        </authorList>
    </citation>
    <scope>NUCLEOTIDE SEQUENCE</scope>
</reference>
<evidence type="ECO:0000313" key="7">
    <source>
        <dbReference type="Proteomes" id="UP000601435"/>
    </source>
</evidence>
<evidence type="ECO:0000256" key="1">
    <source>
        <dbReference type="ARBA" id="ARBA00022614"/>
    </source>
</evidence>
<evidence type="ECO:0000256" key="5">
    <source>
        <dbReference type="SAM" id="Phobius"/>
    </source>
</evidence>
<feature type="transmembrane region" description="Helical" evidence="5">
    <location>
        <begin position="166"/>
        <end position="187"/>
    </location>
</feature>
<dbReference type="PROSITE" id="PS51450">
    <property type="entry name" value="LRR"/>
    <property type="match status" value="5"/>
</dbReference>
<feature type="transmembrane region" description="Helical" evidence="5">
    <location>
        <begin position="89"/>
        <end position="120"/>
    </location>
</feature>